<dbReference type="Gene3D" id="3.30.470.20">
    <property type="entry name" value="ATP-grasp fold, B domain"/>
    <property type="match status" value="1"/>
</dbReference>
<evidence type="ECO:0000256" key="1">
    <source>
        <dbReference type="ARBA" id="ARBA00022598"/>
    </source>
</evidence>
<proteinExistence type="predicted"/>
<dbReference type="AlphaFoldDB" id="A0A0N0XYK2"/>
<dbReference type="EMBL" id="LGKG01000112">
    <property type="protein sequence ID" value="KPC64155.1"/>
    <property type="molecule type" value="Genomic_DNA"/>
</dbReference>
<dbReference type="Pfam" id="PF13535">
    <property type="entry name" value="ATP-grasp_4"/>
    <property type="match status" value="1"/>
</dbReference>
<dbReference type="InterPro" id="IPR052032">
    <property type="entry name" value="ATP-dep_AA_Ligase"/>
</dbReference>
<dbReference type="RefSeq" id="WP_053923992.1">
    <property type="nucleotide sequence ID" value="NZ_LGKG01000112.1"/>
</dbReference>
<dbReference type="InterPro" id="IPR040570">
    <property type="entry name" value="LAL_C2"/>
</dbReference>
<dbReference type="PANTHER" id="PTHR43585:SF2">
    <property type="entry name" value="ATP-GRASP ENZYME FSQD"/>
    <property type="match status" value="1"/>
</dbReference>
<keyword evidence="7" id="KW-1185">Reference proteome</keyword>
<reference evidence="7" key="1">
    <citation type="submission" date="2015-07" db="EMBL/GenBank/DDBJ databases">
        <authorList>
            <person name="Ju K.-S."/>
            <person name="Doroghazi J.R."/>
            <person name="Metcalf W.W."/>
        </authorList>
    </citation>
    <scope>NUCLEOTIDE SEQUENCE [LARGE SCALE GENOMIC DNA]</scope>
    <source>
        <strain evidence="7">NRRL ISP-5002</strain>
    </source>
</reference>
<evidence type="ECO:0000256" key="3">
    <source>
        <dbReference type="ARBA" id="ARBA00022840"/>
    </source>
</evidence>
<dbReference type="Gene3D" id="3.40.50.20">
    <property type="match status" value="1"/>
</dbReference>
<evidence type="ECO:0000256" key="2">
    <source>
        <dbReference type="ARBA" id="ARBA00022741"/>
    </source>
</evidence>
<dbReference type="Proteomes" id="UP000037982">
    <property type="component" value="Unassembled WGS sequence"/>
</dbReference>
<dbReference type="GO" id="GO:0016874">
    <property type="term" value="F:ligase activity"/>
    <property type="evidence" value="ECO:0007669"/>
    <property type="project" value="UniProtKB-KW"/>
</dbReference>
<gene>
    <name evidence="6" type="ORF">ADL29_14195</name>
</gene>
<protein>
    <recommendedName>
        <fullName evidence="5">ATP-grasp domain-containing protein</fullName>
    </recommendedName>
</protein>
<dbReference type="PANTHER" id="PTHR43585">
    <property type="entry name" value="FUMIPYRROLE BIOSYNTHESIS PROTEIN C"/>
    <property type="match status" value="1"/>
</dbReference>
<dbReference type="PROSITE" id="PS50975">
    <property type="entry name" value="ATP_GRASP"/>
    <property type="match status" value="1"/>
</dbReference>
<evidence type="ECO:0000259" key="5">
    <source>
        <dbReference type="PROSITE" id="PS50975"/>
    </source>
</evidence>
<evidence type="ECO:0000256" key="4">
    <source>
        <dbReference type="PROSITE-ProRule" id="PRU00409"/>
    </source>
</evidence>
<keyword evidence="1" id="KW-0436">Ligase</keyword>
<feature type="domain" description="ATP-grasp" evidence="5">
    <location>
        <begin position="129"/>
        <end position="319"/>
    </location>
</feature>
<dbReference type="Pfam" id="PF18603">
    <property type="entry name" value="LAL_C2"/>
    <property type="match status" value="1"/>
</dbReference>
<dbReference type="InterPro" id="IPR011761">
    <property type="entry name" value="ATP-grasp"/>
</dbReference>
<keyword evidence="3 4" id="KW-0067">ATP-binding</keyword>
<name>A0A0N0XYK2_9ACTN</name>
<sequence>MSPESTACATTTLILGGAAPRSAGHGYDIPLRALNQLRARGTRIVLTDRAENLAAAPELTVLADEVHTLDFADAADCTAWAGAQNARFDAVMGFREYAVESVAAVADALGLSGNPPTAVRRVRTKDRCRDYLRRHGFRQPRLQLCTRPEQAEDLLRAEGCVVVKPRRKAAGEGVSQVTDPAQLPAAFRAAEADGTTPVLVETWVEGAEYSVEGLIVAGRPEILAVTRKHLVPGTFVEAGHTMPAPLEPETEDAVRGEVRAALQVLGLRSGPFHVECWTVPEGVVLGAVHVRQGGGWIHAMLEWCRPGFELYGSWLDDLLGTVPRIPPATRAAAVRFALSPPGTVRGVHGWQHLGALPEVLAAECPLAPGDRLGPLRTNCDRRGSVVVGADNAPAADRAADTLLGRLSIEMEPTEREPTALALRAPRPV</sequence>
<comment type="caution">
    <text evidence="6">The sequence shown here is derived from an EMBL/GenBank/DDBJ whole genome shotgun (WGS) entry which is preliminary data.</text>
</comment>
<dbReference type="GO" id="GO:0046872">
    <property type="term" value="F:metal ion binding"/>
    <property type="evidence" value="ECO:0007669"/>
    <property type="project" value="InterPro"/>
</dbReference>
<keyword evidence="2 4" id="KW-0547">Nucleotide-binding</keyword>
<evidence type="ECO:0000313" key="7">
    <source>
        <dbReference type="Proteomes" id="UP000037982"/>
    </source>
</evidence>
<dbReference type="GO" id="GO:0005524">
    <property type="term" value="F:ATP binding"/>
    <property type="evidence" value="ECO:0007669"/>
    <property type="project" value="UniProtKB-UniRule"/>
</dbReference>
<dbReference type="PATRIC" id="fig|66876.3.peg.3131"/>
<dbReference type="SUPFAM" id="SSF56059">
    <property type="entry name" value="Glutathione synthetase ATP-binding domain-like"/>
    <property type="match status" value="1"/>
</dbReference>
<organism evidence="6 7">
    <name type="scientific">Streptomyces chattanoogensis</name>
    <dbReference type="NCBI Taxonomy" id="66876"/>
    <lineage>
        <taxon>Bacteria</taxon>
        <taxon>Bacillati</taxon>
        <taxon>Actinomycetota</taxon>
        <taxon>Actinomycetes</taxon>
        <taxon>Kitasatosporales</taxon>
        <taxon>Streptomycetaceae</taxon>
        <taxon>Streptomyces</taxon>
    </lineage>
</organism>
<evidence type="ECO:0000313" key="6">
    <source>
        <dbReference type="EMBL" id="KPC64155.1"/>
    </source>
</evidence>
<accession>A0A0N0XYK2</accession>